<evidence type="ECO:0000313" key="7">
    <source>
        <dbReference type="Proteomes" id="UP000268007"/>
    </source>
</evidence>
<dbReference type="Pfam" id="PF13356">
    <property type="entry name" value="Arm-DNA-bind_3"/>
    <property type="match status" value="1"/>
</dbReference>
<dbReference type="OrthoDB" id="9795573at2"/>
<dbReference type="PANTHER" id="PTHR30629">
    <property type="entry name" value="PROPHAGE INTEGRASE"/>
    <property type="match status" value="1"/>
</dbReference>
<organism evidence="6 7">
    <name type="scientific">Mucilaginibacter gracilis</name>
    <dbReference type="NCBI Taxonomy" id="423350"/>
    <lineage>
        <taxon>Bacteria</taxon>
        <taxon>Pseudomonadati</taxon>
        <taxon>Bacteroidota</taxon>
        <taxon>Sphingobacteriia</taxon>
        <taxon>Sphingobacteriales</taxon>
        <taxon>Sphingobacteriaceae</taxon>
        <taxon>Mucilaginibacter</taxon>
    </lineage>
</organism>
<comment type="similarity">
    <text evidence="1">Belongs to the 'phage' integrase family.</text>
</comment>
<evidence type="ECO:0000256" key="1">
    <source>
        <dbReference type="ARBA" id="ARBA00008857"/>
    </source>
</evidence>
<evidence type="ECO:0000256" key="3">
    <source>
        <dbReference type="ARBA" id="ARBA00023125"/>
    </source>
</evidence>
<dbReference type="InterPro" id="IPR011010">
    <property type="entry name" value="DNA_brk_join_enz"/>
</dbReference>
<proteinExistence type="inferred from homology"/>
<dbReference type="PROSITE" id="PS51898">
    <property type="entry name" value="TYR_RECOMBINASE"/>
    <property type="match status" value="1"/>
</dbReference>
<dbReference type="InterPro" id="IPR013762">
    <property type="entry name" value="Integrase-like_cat_sf"/>
</dbReference>
<name>A0A495IZ55_9SPHI</name>
<protein>
    <submittedName>
        <fullName evidence="6">Phage integrase family protein</fullName>
    </submittedName>
</protein>
<evidence type="ECO:0000313" key="6">
    <source>
        <dbReference type="EMBL" id="RKR81995.1"/>
    </source>
</evidence>
<dbReference type="Gene3D" id="3.30.160.390">
    <property type="entry name" value="Integrase, DNA-binding domain"/>
    <property type="match status" value="1"/>
</dbReference>
<dbReference type="GO" id="GO:0015074">
    <property type="term" value="P:DNA integration"/>
    <property type="evidence" value="ECO:0007669"/>
    <property type="project" value="UniProtKB-KW"/>
</dbReference>
<dbReference type="Pfam" id="PF00589">
    <property type="entry name" value="Phage_integrase"/>
    <property type="match status" value="1"/>
</dbReference>
<feature type="domain" description="Tyr recombinase" evidence="5">
    <location>
        <begin position="199"/>
        <end position="420"/>
    </location>
</feature>
<evidence type="ECO:0000256" key="4">
    <source>
        <dbReference type="ARBA" id="ARBA00023172"/>
    </source>
</evidence>
<dbReference type="EMBL" id="RBKU01000001">
    <property type="protein sequence ID" value="RKR81995.1"/>
    <property type="molecule type" value="Genomic_DNA"/>
</dbReference>
<accession>A0A495IZ55</accession>
<keyword evidence="2" id="KW-0229">DNA integration</keyword>
<dbReference type="InterPro" id="IPR025166">
    <property type="entry name" value="Integrase_DNA_bind_dom"/>
</dbReference>
<keyword evidence="3" id="KW-0238">DNA-binding</keyword>
<dbReference type="Proteomes" id="UP000268007">
    <property type="component" value="Unassembled WGS sequence"/>
</dbReference>
<evidence type="ECO:0000259" key="5">
    <source>
        <dbReference type="PROSITE" id="PS51898"/>
    </source>
</evidence>
<dbReference type="CDD" id="cd00796">
    <property type="entry name" value="INT_Rci_Hp1_C"/>
    <property type="match status" value="1"/>
</dbReference>
<dbReference type="AlphaFoldDB" id="A0A495IZ55"/>
<keyword evidence="4" id="KW-0233">DNA recombination</keyword>
<dbReference type="GO" id="GO:0006310">
    <property type="term" value="P:DNA recombination"/>
    <property type="evidence" value="ECO:0007669"/>
    <property type="project" value="UniProtKB-KW"/>
</dbReference>
<dbReference type="InterPro" id="IPR038488">
    <property type="entry name" value="Integrase_DNA-bd_sf"/>
</dbReference>
<reference evidence="6 7" key="1">
    <citation type="submission" date="2018-10" db="EMBL/GenBank/DDBJ databases">
        <title>Genomic Encyclopedia of Archaeal and Bacterial Type Strains, Phase II (KMG-II): from individual species to whole genera.</title>
        <authorList>
            <person name="Goeker M."/>
        </authorList>
    </citation>
    <scope>NUCLEOTIDE SEQUENCE [LARGE SCALE GENOMIC DNA]</scope>
    <source>
        <strain evidence="6 7">DSM 18602</strain>
    </source>
</reference>
<dbReference type="InterPro" id="IPR050808">
    <property type="entry name" value="Phage_Integrase"/>
</dbReference>
<gene>
    <name evidence="6" type="ORF">BDD43_2159</name>
</gene>
<evidence type="ECO:0000256" key="2">
    <source>
        <dbReference type="ARBA" id="ARBA00022908"/>
    </source>
</evidence>
<dbReference type="PANTHER" id="PTHR30629:SF2">
    <property type="entry name" value="PROPHAGE INTEGRASE INTS-RELATED"/>
    <property type="match status" value="1"/>
</dbReference>
<sequence length="431" mass="50339">MTKTFNFTISELDKLPIPAKGNRSYYKDTQVRGLFFAIQPSGAKSFYVIKKIAGRTEKIFLGKYPDLTIENARKLAKIKLGQIAMGINPQNERRKIRNEMNFGQLFDQYLHRYSKVHKKSWLADQQDITRFVPHWFKRKISDIKRPEIKRLHETIYRDHGLYQANKMLQRIRAIYNKATEWGWEGNNPTTGIKKYKEKSRDRFILPAELPFILQAINDYESETVRDYLWMLFLTGARRTNTLMMRYEQINWEYCEWRIPDTKNGDPVTVPLMPRAMEILQRRFEVAQSQWVFPKKGDCEKHTASVKTDWQKITERATLLLWQQNEKNACWLDSLGKRMSGAYDGGMPFKQIIKQAESENFQLPQGVTDIRLHDIRRTFGSYQAISGASLSIIGKSLGHKSPQATEIYARLNLDPVRASVETATNLFLLQPA</sequence>
<dbReference type="Gene3D" id="1.10.443.10">
    <property type="entry name" value="Intergrase catalytic core"/>
    <property type="match status" value="1"/>
</dbReference>
<dbReference type="GO" id="GO:0003677">
    <property type="term" value="F:DNA binding"/>
    <property type="evidence" value="ECO:0007669"/>
    <property type="project" value="UniProtKB-KW"/>
</dbReference>
<dbReference type="RefSeq" id="WP_121197640.1">
    <property type="nucleotide sequence ID" value="NZ_RBKU01000001.1"/>
</dbReference>
<comment type="caution">
    <text evidence="6">The sequence shown here is derived from an EMBL/GenBank/DDBJ whole genome shotgun (WGS) entry which is preliminary data.</text>
</comment>
<keyword evidence="7" id="KW-1185">Reference proteome</keyword>
<dbReference type="InterPro" id="IPR002104">
    <property type="entry name" value="Integrase_catalytic"/>
</dbReference>
<dbReference type="SUPFAM" id="SSF56349">
    <property type="entry name" value="DNA breaking-rejoining enzymes"/>
    <property type="match status" value="1"/>
</dbReference>
<dbReference type="Gene3D" id="1.10.150.130">
    <property type="match status" value="1"/>
</dbReference>
<dbReference type="InterPro" id="IPR010998">
    <property type="entry name" value="Integrase_recombinase_N"/>
</dbReference>